<evidence type="ECO:0000256" key="1">
    <source>
        <dbReference type="ARBA" id="ARBA00004141"/>
    </source>
</evidence>
<feature type="transmembrane region" description="Helical" evidence="7">
    <location>
        <begin position="119"/>
        <end position="139"/>
    </location>
</feature>
<sequence>MSQSVTPPQRPTESSRPPLSTTDTAADSTIAHAGYTQQLARTLGRFESFAVAFSFISITTGLFSTYGTVLGSGGPAGIWTWPIVTVGTIFVALVYGMLANRIPLSGYSYQWASRLASPVLGWWFGWVSFAFLAIVAVAVDYGLTQVALFPLLGIEYTAGRGAVVTMIVLLVQMALIIWSTPIITKINNWAVGAEVLAMIGLTVLIAGAVMFTGKGDWGNLTAYGSIPSDGYYGWLGPFMLSALLGAFTLVGWESAANLAEETHNPKKVVPAAMVRALLVSGVIGMLFLMVITAGIGKNLEAISGSSSPVADIIQGTVGGAVAKAMLVVVCVAIFACGLVIMVSCSRLVYAMARDGRVPASNLLSRVPRPTGGPTFATLLAGLTSVVIVLAFASNTDALAQLLGAATLMPAILYAGTVALYIATRHKYTPRADDFSLGRWEKPVVAGAVMWLVIELCIFMIPAQFRDAQYYALGTLAVGAVLFAVVWFTRRAQLTSERGESVDAL</sequence>
<feature type="transmembrane region" description="Helical" evidence="7">
    <location>
        <begin position="78"/>
        <end position="98"/>
    </location>
</feature>
<keyword evidence="2" id="KW-0813">Transport</keyword>
<feature type="transmembrane region" description="Helical" evidence="7">
    <location>
        <begin position="231"/>
        <end position="252"/>
    </location>
</feature>
<comment type="caution">
    <text evidence="8">The sequence shown here is derived from an EMBL/GenBank/DDBJ whole genome shotgun (WGS) entry which is preliminary data.</text>
</comment>
<dbReference type="Pfam" id="PF13520">
    <property type="entry name" value="AA_permease_2"/>
    <property type="match status" value="1"/>
</dbReference>
<feature type="transmembrane region" description="Helical" evidence="7">
    <location>
        <begin position="468"/>
        <end position="487"/>
    </location>
</feature>
<comment type="subcellular location">
    <subcellularLocation>
        <location evidence="1">Membrane</location>
        <topology evidence="1">Multi-pass membrane protein</topology>
    </subcellularLocation>
</comment>
<name>A0A8J3PMS2_9ACTN</name>
<dbReference type="AlphaFoldDB" id="A0A8J3PMS2"/>
<feature type="transmembrane region" description="Helical" evidence="7">
    <location>
        <begin position="159"/>
        <end position="178"/>
    </location>
</feature>
<proteinExistence type="predicted"/>
<evidence type="ECO:0000256" key="6">
    <source>
        <dbReference type="SAM" id="MobiDB-lite"/>
    </source>
</evidence>
<dbReference type="RefSeq" id="WP_203981525.1">
    <property type="nucleotide sequence ID" value="NZ_BAAAQJ010000002.1"/>
</dbReference>
<dbReference type="Proteomes" id="UP000653674">
    <property type="component" value="Unassembled WGS sequence"/>
</dbReference>
<evidence type="ECO:0000256" key="7">
    <source>
        <dbReference type="SAM" id="Phobius"/>
    </source>
</evidence>
<dbReference type="Gene3D" id="1.20.1740.10">
    <property type="entry name" value="Amino acid/polyamine transporter I"/>
    <property type="match status" value="1"/>
</dbReference>
<feature type="transmembrane region" description="Helical" evidence="7">
    <location>
        <begin position="443"/>
        <end position="462"/>
    </location>
</feature>
<reference evidence="8" key="1">
    <citation type="submission" date="2021-01" db="EMBL/GenBank/DDBJ databases">
        <title>Whole genome shotgun sequence of Planosporangium flavigriseum NBRC 105377.</title>
        <authorList>
            <person name="Komaki H."/>
            <person name="Tamura T."/>
        </authorList>
    </citation>
    <scope>NUCLEOTIDE SEQUENCE</scope>
    <source>
        <strain evidence="8">NBRC 105377</strain>
    </source>
</reference>
<keyword evidence="5 7" id="KW-0472">Membrane</keyword>
<dbReference type="PANTHER" id="PTHR45649:SF26">
    <property type="entry name" value="OS04G0435100 PROTEIN"/>
    <property type="match status" value="1"/>
</dbReference>
<keyword evidence="3 7" id="KW-0812">Transmembrane</keyword>
<dbReference type="GO" id="GO:0022857">
    <property type="term" value="F:transmembrane transporter activity"/>
    <property type="evidence" value="ECO:0007669"/>
    <property type="project" value="InterPro"/>
</dbReference>
<protein>
    <submittedName>
        <fullName evidence="8">Amino acid permease</fullName>
    </submittedName>
</protein>
<keyword evidence="4 7" id="KW-1133">Transmembrane helix</keyword>
<evidence type="ECO:0000256" key="3">
    <source>
        <dbReference type="ARBA" id="ARBA00022692"/>
    </source>
</evidence>
<organism evidence="8 9">
    <name type="scientific">Planosporangium flavigriseum</name>
    <dbReference type="NCBI Taxonomy" id="373681"/>
    <lineage>
        <taxon>Bacteria</taxon>
        <taxon>Bacillati</taxon>
        <taxon>Actinomycetota</taxon>
        <taxon>Actinomycetes</taxon>
        <taxon>Micromonosporales</taxon>
        <taxon>Micromonosporaceae</taxon>
        <taxon>Planosporangium</taxon>
    </lineage>
</organism>
<evidence type="ECO:0000256" key="4">
    <source>
        <dbReference type="ARBA" id="ARBA00022989"/>
    </source>
</evidence>
<feature type="transmembrane region" description="Helical" evidence="7">
    <location>
        <begin position="190"/>
        <end position="211"/>
    </location>
</feature>
<dbReference type="PIRSF" id="PIRSF006060">
    <property type="entry name" value="AA_transporter"/>
    <property type="match status" value="1"/>
</dbReference>
<evidence type="ECO:0000313" key="8">
    <source>
        <dbReference type="EMBL" id="GIG75856.1"/>
    </source>
</evidence>
<dbReference type="EMBL" id="BONU01000039">
    <property type="protein sequence ID" value="GIG75856.1"/>
    <property type="molecule type" value="Genomic_DNA"/>
</dbReference>
<dbReference type="PANTHER" id="PTHR45649">
    <property type="entry name" value="AMINO-ACID PERMEASE BAT1"/>
    <property type="match status" value="1"/>
</dbReference>
<feature type="transmembrane region" description="Helical" evidence="7">
    <location>
        <begin position="398"/>
        <end position="422"/>
    </location>
</feature>
<evidence type="ECO:0000313" key="9">
    <source>
        <dbReference type="Proteomes" id="UP000653674"/>
    </source>
</evidence>
<feature type="region of interest" description="Disordered" evidence="6">
    <location>
        <begin position="1"/>
        <end position="24"/>
    </location>
</feature>
<dbReference type="GO" id="GO:0016020">
    <property type="term" value="C:membrane"/>
    <property type="evidence" value="ECO:0007669"/>
    <property type="project" value="UniProtKB-SubCell"/>
</dbReference>
<feature type="transmembrane region" description="Helical" evidence="7">
    <location>
        <begin position="370"/>
        <end position="392"/>
    </location>
</feature>
<gene>
    <name evidence="8" type="ORF">Pfl04_42600</name>
</gene>
<feature type="transmembrane region" description="Helical" evidence="7">
    <location>
        <begin position="324"/>
        <end position="349"/>
    </location>
</feature>
<keyword evidence="9" id="KW-1185">Reference proteome</keyword>
<feature type="transmembrane region" description="Helical" evidence="7">
    <location>
        <begin position="273"/>
        <end position="295"/>
    </location>
</feature>
<evidence type="ECO:0000256" key="5">
    <source>
        <dbReference type="ARBA" id="ARBA00023136"/>
    </source>
</evidence>
<evidence type="ECO:0000256" key="2">
    <source>
        <dbReference type="ARBA" id="ARBA00022448"/>
    </source>
</evidence>
<feature type="compositionally biased region" description="Polar residues" evidence="6">
    <location>
        <begin position="1"/>
        <end position="19"/>
    </location>
</feature>
<feature type="transmembrane region" description="Helical" evidence="7">
    <location>
        <begin position="48"/>
        <end position="66"/>
    </location>
</feature>
<accession>A0A8J3PMS2</accession>
<dbReference type="InterPro" id="IPR002293">
    <property type="entry name" value="AA/rel_permease1"/>
</dbReference>